<feature type="region of interest" description="Disordered" evidence="1">
    <location>
        <begin position="65"/>
        <end position="86"/>
    </location>
</feature>
<accession>A0A3M7L677</accession>
<organism evidence="2 3">
    <name type="scientific">Auxenochlorella protothecoides</name>
    <name type="common">Green microalga</name>
    <name type="synonym">Chlorella protothecoides</name>
    <dbReference type="NCBI Taxonomy" id="3075"/>
    <lineage>
        <taxon>Eukaryota</taxon>
        <taxon>Viridiplantae</taxon>
        <taxon>Chlorophyta</taxon>
        <taxon>core chlorophytes</taxon>
        <taxon>Trebouxiophyceae</taxon>
        <taxon>Chlorellales</taxon>
        <taxon>Chlorellaceae</taxon>
        <taxon>Auxenochlorella</taxon>
    </lineage>
</organism>
<comment type="caution">
    <text evidence="2">The sequence shown here is derived from an EMBL/GenBank/DDBJ whole genome shotgun (WGS) entry which is preliminary data.</text>
</comment>
<proteinExistence type="predicted"/>
<dbReference type="EMBL" id="QOKY01000133">
    <property type="protein sequence ID" value="RMZ56996.1"/>
    <property type="molecule type" value="Genomic_DNA"/>
</dbReference>
<evidence type="ECO:0000313" key="3">
    <source>
        <dbReference type="Proteomes" id="UP000279271"/>
    </source>
</evidence>
<dbReference type="Proteomes" id="UP000279271">
    <property type="component" value="Unassembled WGS sequence"/>
</dbReference>
<evidence type="ECO:0000256" key="1">
    <source>
        <dbReference type="SAM" id="MobiDB-lite"/>
    </source>
</evidence>
<evidence type="ECO:0008006" key="4">
    <source>
        <dbReference type="Google" id="ProtNLM"/>
    </source>
</evidence>
<sequence length="156" mass="16873">MRGQYVRLARLVHPDKTGTPATAAAFHALQAAAATCTRDLAAASAALPAHEPGFAWWDEWDMEAAHSDSKGEAGPAGAAPAPKPVWEDMSLEEIRAEIRRRQAAMLDPPRDQAGGSVPLPLLRQALEEGKAALRRRLQQVEAYGARDREGGFVRGW</sequence>
<dbReference type="AlphaFoldDB" id="A0A3M7L677"/>
<evidence type="ECO:0000313" key="2">
    <source>
        <dbReference type="EMBL" id="RMZ56996.1"/>
    </source>
</evidence>
<gene>
    <name evidence="2" type="ORF">APUTEX25_005058</name>
</gene>
<reference evidence="3" key="1">
    <citation type="journal article" date="2018" name="Algal Res.">
        <title>Characterization of plant carbon substrate utilization by Auxenochlorella protothecoides.</title>
        <authorList>
            <person name="Vogler B.W."/>
            <person name="Starkenburg S.R."/>
            <person name="Sudasinghe N."/>
            <person name="Schambach J.Y."/>
            <person name="Rollin J.A."/>
            <person name="Pattathil S."/>
            <person name="Barry A.N."/>
        </authorList>
    </citation>
    <scope>NUCLEOTIDE SEQUENCE [LARGE SCALE GENOMIC DNA]</scope>
    <source>
        <strain evidence="3">UTEX 25</strain>
    </source>
</reference>
<protein>
    <recommendedName>
        <fullName evidence="4">J domain-containing protein</fullName>
    </recommendedName>
</protein>
<name>A0A3M7L677_AUXPR</name>